<dbReference type="InterPro" id="IPR015424">
    <property type="entry name" value="PyrdxlP-dep_Trfase"/>
</dbReference>
<comment type="subcellular location">
    <subcellularLocation>
        <location evidence="5">Cytoplasm</location>
    </subcellularLocation>
</comment>
<dbReference type="FunFam" id="3.40.640.10:FF:000004">
    <property type="entry name" value="Acetylornithine aminotransferase"/>
    <property type="match status" value="1"/>
</dbReference>
<accession>A0A1I6NZ24</accession>
<dbReference type="InterPro" id="IPR049704">
    <property type="entry name" value="Aminotrans_3_PPA_site"/>
</dbReference>
<dbReference type="PANTHER" id="PTHR11986">
    <property type="entry name" value="AMINOTRANSFERASE CLASS III"/>
    <property type="match status" value="1"/>
</dbReference>
<keyword evidence="5" id="KW-0055">Arginine biosynthesis</keyword>
<protein>
    <recommendedName>
        <fullName evidence="5">Acetylornithine aminotransferase</fullName>
        <shortName evidence="5">ACOAT</shortName>
        <ecNumber evidence="5">2.6.1.11</ecNumber>
    </recommendedName>
</protein>
<evidence type="ECO:0000256" key="4">
    <source>
        <dbReference type="ARBA" id="ARBA00022898"/>
    </source>
</evidence>
<dbReference type="GO" id="GO:0006526">
    <property type="term" value="P:L-arginine biosynthetic process"/>
    <property type="evidence" value="ECO:0007669"/>
    <property type="project" value="UniProtKB-UniRule"/>
</dbReference>
<dbReference type="Gene3D" id="3.40.640.10">
    <property type="entry name" value="Type I PLP-dependent aspartate aminotransferase-like (Major domain)"/>
    <property type="match status" value="1"/>
</dbReference>
<comment type="similarity">
    <text evidence="5">Belongs to the class-III pyridoxal-phosphate-dependent aminotransferase family. ArgD subfamily.</text>
</comment>
<dbReference type="EC" id="2.6.1.11" evidence="5"/>
<keyword evidence="5" id="KW-0963">Cytoplasm</keyword>
<feature type="binding site" evidence="5">
    <location>
        <position position="270"/>
    </location>
    <ligand>
        <name>pyridoxal 5'-phosphate</name>
        <dbReference type="ChEBI" id="CHEBI:597326"/>
    </ligand>
</feature>
<comment type="pathway">
    <text evidence="5">Amino-acid biosynthesis; L-arginine biosynthesis; N(2)-acetyl-L-ornithine from L-glutamate: step 4/4.</text>
</comment>
<dbReference type="CDD" id="cd00610">
    <property type="entry name" value="OAT_like"/>
    <property type="match status" value="1"/>
</dbReference>
<evidence type="ECO:0000256" key="2">
    <source>
        <dbReference type="ARBA" id="ARBA00022605"/>
    </source>
</evidence>
<keyword evidence="2 5" id="KW-0028">Amino-acid biosynthesis</keyword>
<dbReference type="GO" id="GO:0005737">
    <property type="term" value="C:cytoplasm"/>
    <property type="evidence" value="ECO:0007669"/>
    <property type="project" value="UniProtKB-SubCell"/>
</dbReference>
<dbReference type="UniPathway" id="UPA00068">
    <property type="reaction ID" value="UER00109"/>
</dbReference>
<dbReference type="EMBL" id="FPAA01000001">
    <property type="protein sequence ID" value="SFS33203.1"/>
    <property type="molecule type" value="Genomic_DNA"/>
</dbReference>
<evidence type="ECO:0000256" key="1">
    <source>
        <dbReference type="ARBA" id="ARBA00022576"/>
    </source>
</evidence>
<dbReference type="PANTHER" id="PTHR11986:SF79">
    <property type="entry name" value="ACETYLORNITHINE AMINOTRANSFERASE, MITOCHONDRIAL"/>
    <property type="match status" value="1"/>
</dbReference>
<evidence type="ECO:0000256" key="3">
    <source>
        <dbReference type="ARBA" id="ARBA00022679"/>
    </source>
</evidence>
<dbReference type="GO" id="GO:0042802">
    <property type="term" value="F:identical protein binding"/>
    <property type="evidence" value="ECO:0007669"/>
    <property type="project" value="TreeGrafter"/>
</dbReference>
<dbReference type="PROSITE" id="PS00600">
    <property type="entry name" value="AA_TRANSFER_CLASS_3"/>
    <property type="match status" value="1"/>
</dbReference>
<gene>
    <name evidence="5" type="primary">argD</name>
    <name evidence="6" type="ORF">SAMN05444972_101249</name>
</gene>
<feature type="modified residue" description="N6-(pyridoxal phosphate)lysine" evidence="5">
    <location>
        <position position="241"/>
    </location>
</feature>
<dbReference type="AlphaFoldDB" id="A0A1I6NZ24"/>
<dbReference type="SUPFAM" id="SSF53383">
    <property type="entry name" value="PLP-dependent transferases"/>
    <property type="match status" value="1"/>
</dbReference>
<proteinExistence type="inferred from homology"/>
<dbReference type="GO" id="GO:0003992">
    <property type="term" value="F:N2-acetyl-L-ornithine:2-oxoglutarate 5-aminotransferase activity"/>
    <property type="evidence" value="ECO:0007669"/>
    <property type="project" value="UniProtKB-UniRule"/>
</dbReference>
<feature type="binding site" evidence="5">
    <location>
        <position position="269"/>
    </location>
    <ligand>
        <name>N(2)-acetyl-L-ornithine</name>
        <dbReference type="ChEBI" id="CHEBI:57805"/>
    </ligand>
</feature>
<keyword evidence="4 5" id="KW-0663">Pyridoxal phosphate</keyword>
<keyword evidence="7" id="KW-1185">Reference proteome</keyword>
<feature type="binding site" evidence="5">
    <location>
        <position position="127"/>
    </location>
    <ligand>
        <name>pyridoxal 5'-phosphate</name>
        <dbReference type="ChEBI" id="CHEBI:597326"/>
    </ligand>
</feature>
<feature type="binding site" evidence="5">
    <location>
        <begin position="94"/>
        <end position="95"/>
    </location>
    <ligand>
        <name>pyridoxal 5'-phosphate</name>
        <dbReference type="ChEBI" id="CHEBI:597326"/>
    </ligand>
</feature>
<comment type="cofactor">
    <cofactor evidence="5">
        <name>pyridoxal 5'-phosphate</name>
        <dbReference type="ChEBI" id="CHEBI:597326"/>
    </cofactor>
    <text evidence="5">Binds 1 pyridoxal phosphate per subunit.</text>
</comment>
<dbReference type="GO" id="GO:0030170">
    <property type="term" value="F:pyridoxal phosphate binding"/>
    <property type="evidence" value="ECO:0007669"/>
    <property type="project" value="InterPro"/>
</dbReference>
<evidence type="ECO:0000313" key="6">
    <source>
        <dbReference type="EMBL" id="SFS33203.1"/>
    </source>
</evidence>
<dbReference type="InterPro" id="IPR004636">
    <property type="entry name" value="AcOrn/SuccOrn_fam"/>
</dbReference>
<dbReference type="NCBIfam" id="NF002325">
    <property type="entry name" value="PRK01278.1"/>
    <property type="match status" value="1"/>
</dbReference>
<dbReference type="HAMAP" id="MF_01107">
    <property type="entry name" value="ArgD_aminotrans_3"/>
    <property type="match status" value="1"/>
</dbReference>
<dbReference type="Gene3D" id="3.90.1150.10">
    <property type="entry name" value="Aspartate Aminotransferase, domain 1"/>
    <property type="match status" value="1"/>
</dbReference>
<dbReference type="NCBIfam" id="TIGR00707">
    <property type="entry name" value="argD"/>
    <property type="match status" value="1"/>
</dbReference>
<evidence type="ECO:0000256" key="5">
    <source>
        <dbReference type="HAMAP-Rule" id="MF_01107"/>
    </source>
</evidence>
<feature type="binding site" evidence="5">
    <location>
        <begin position="212"/>
        <end position="215"/>
    </location>
    <ligand>
        <name>pyridoxal 5'-phosphate</name>
        <dbReference type="ChEBI" id="CHEBI:597326"/>
    </ligand>
</feature>
<dbReference type="OrthoDB" id="9807885at2"/>
<evidence type="ECO:0000313" key="7">
    <source>
        <dbReference type="Proteomes" id="UP000198660"/>
    </source>
</evidence>
<sequence>MGLFPTYQKSEVHVTRGEGACLWDEQGRCYLDFTSGIGVCNLGHAHPRVKDALINQASKLWHISNLFPIQGQKEVASTLFRGTGLANAFFANSGAEANEAAIKLARRWGHQVKGVSRPEILTFYASFHGRTLATLTATGQEKVQEDCGPLPEGFAYAFYNDIASVKESVGGETVAILLEIIQGEGGIQPGEIAFLQEIEALCRERGYLLMVDEIQTGLGRTGKLFAYQEVGIQPDIVTCAKGLGNGFPVSVMLGRSGLETFLGPGSHGTTFGGNPLAMAVAGAVLQEMMETPLLAKVEEIGEYLGEKLQERLLSLSGVKAIRGRGMMWGVELDTPVAPFVKVLAEQGLLVLTAGPRVLRLLPPLIITKEQVDQAVDIIVTTWRQVEVDESLSGI</sequence>
<dbReference type="PIRSF" id="PIRSF000521">
    <property type="entry name" value="Transaminase_4ab_Lys_Orn"/>
    <property type="match status" value="1"/>
</dbReference>
<comment type="miscellaneous">
    <text evidence="5">May also have succinyldiaminopimelate aminotransferase activity, thus carrying out the corresponding step in lysine biosynthesis.</text>
</comment>
<dbReference type="Pfam" id="PF00202">
    <property type="entry name" value="Aminotran_3"/>
    <property type="match status" value="1"/>
</dbReference>
<dbReference type="InterPro" id="IPR015421">
    <property type="entry name" value="PyrdxlP-dep_Trfase_major"/>
</dbReference>
<reference evidence="7" key="1">
    <citation type="submission" date="2016-10" db="EMBL/GenBank/DDBJ databases">
        <authorList>
            <person name="Varghese N."/>
            <person name="Submissions S."/>
        </authorList>
    </citation>
    <scope>NUCLEOTIDE SEQUENCE [LARGE SCALE GENOMIC DNA]</scope>
    <source>
        <strain evidence="7">DSM 45789</strain>
    </source>
</reference>
<name>A0A1I6NZ24_9BACL</name>
<organism evidence="6 7">
    <name type="scientific">Marininema halotolerans</name>
    <dbReference type="NCBI Taxonomy" id="1155944"/>
    <lineage>
        <taxon>Bacteria</taxon>
        <taxon>Bacillati</taxon>
        <taxon>Bacillota</taxon>
        <taxon>Bacilli</taxon>
        <taxon>Bacillales</taxon>
        <taxon>Thermoactinomycetaceae</taxon>
        <taxon>Marininema</taxon>
    </lineage>
</organism>
<comment type="subunit">
    <text evidence="5">Homodimer.</text>
</comment>
<dbReference type="InterPro" id="IPR050103">
    <property type="entry name" value="Class-III_PLP-dep_AT"/>
</dbReference>
<comment type="catalytic activity">
    <reaction evidence="5">
        <text>N(2)-acetyl-L-ornithine + 2-oxoglutarate = N-acetyl-L-glutamate 5-semialdehyde + L-glutamate</text>
        <dbReference type="Rhea" id="RHEA:18049"/>
        <dbReference type="ChEBI" id="CHEBI:16810"/>
        <dbReference type="ChEBI" id="CHEBI:29123"/>
        <dbReference type="ChEBI" id="CHEBI:29985"/>
        <dbReference type="ChEBI" id="CHEBI:57805"/>
        <dbReference type="EC" id="2.6.1.11"/>
    </reaction>
</comment>
<keyword evidence="1 5" id="KW-0032">Aminotransferase</keyword>
<dbReference type="RefSeq" id="WP_091832621.1">
    <property type="nucleotide sequence ID" value="NZ_FPAA01000001.1"/>
</dbReference>
<dbReference type="InterPro" id="IPR005814">
    <property type="entry name" value="Aminotrans_3"/>
</dbReference>
<dbReference type="InterPro" id="IPR015422">
    <property type="entry name" value="PyrdxlP-dep_Trfase_small"/>
</dbReference>
<feature type="binding site" evidence="5">
    <location>
        <position position="130"/>
    </location>
    <ligand>
        <name>N(2)-acetyl-L-ornithine</name>
        <dbReference type="ChEBI" id="CHEBI:57805"/>
    </ligand>
</feature>
<dbReference type="Proteomes" id="UP000198660">
    <property type="component" value="Unassembled WGS sequence"/>
</dbReference>
<keyword evidence="3 5" id="KW-0808">Transferase</keyword>